<organism evidence="2 3">
    <name type="scientific">Petrolisthes cinctipes</name>
    <name type="common">Flat porcelain crab</name>
    <dbReference type="NCBI Taxonomy" id="88211"/>
    <lineage>
        <taxon>Eukaryota</taxon>
        <taxon>Metazoa</taxon>
        <taxon>Ecdysozoa</taxon>
        <taxon>Arthropoda</taxon>
        <taxon>Crustacea</taxon>
        <taxon>Multicrustacea</taxon>
        <taxon>Malacostraca</taxon>
        <taxon>Eumalacostraca</taxon>
        <taxon>Eucarida</taxon>
        <taxon>Decapoda</taxon>
        <taxon>Pleocyemata</taxon>
        <taxon>Anomura</taxon>
        <taxon>Galatheoidea</taxon>
        <taxon>Porcellanidae</taxon>
        <taxon>Petrolisthes</taxon>
    </lineage>
</organism>
<evidence type="ECO:0000313" key="2">
    <source>
        <dbReference type="EMBL" id="KAK3866805.1"/>
    </source>
</evidence>
<name>A0AAE1F3M0_PETCI</name>
<evidence type="ECO:0000256" key="1">
    <source>
        <dbReference type="SAM" id="MobiDB-lite"/>
    </source>
</evidence>
<feature type="compositionally biased region" description="Polar residues" evidence="1">
    <location>
        <begin position="133"/>
        <end position="142"/>
    </location>
</feature>
<keyword evidence="3" id="KW-1185">Reference proteome</keyword>
<proteinExistence type="predicted"/>
<dbReference type="EMBL" id="JAWQEG010003335">
    <property type="protein sequence ID" value="KAK3866805.1"/>
    <property type="molecule type" value="Genomic_DNA"/>
</dbReference>
<dbReference type="AlphaFoldDB" id="A0AAE1F3M0"/>
<sequence>MDRDYKSLVPSFSGMDFQGQDIRDLYNTYLGDQDKSRDEPLVRDGELFFFDQYDEYRTSHGGDDLVRRNTKQIPNQSHSGPVYQDYQQQGKVLHSSFDTKRDSYGFPMSNAVNFGQTQYTSQYDNTRVDSYCPSYQEQQPSSPHYVHGKLPGIQQPRQG</sequence>
<protein>
    <submittedName>
        <fullName evidence="2">Uncharacterized protein</fullName>
    </submittedName>
</protein>
<feature type="region of interest" description="Disordered" evidence="1">
    <location>
        <begin position="60"/>
        <end position="84"/>
    </location>
</feature>
<evidence type="ECO:0000313" key="3">
    <source>
        <dbReference type="Proteomes" id="UP001286313"/>
    </source>
</evidence>
<feature type="compositionally biased region" description="Polar residues" evidence="1">
    <location>
        <begin position="71"/>
        <end position="84"/>
    </location>
</feature>
<comment type="caution">
    <text evidence="2">The sequence shown here is derived from an EMBL/GenBank/DDBJ whole genome shotgun (WGS) entry which is preliminary data.</text>
</comment>
<feature type="region of interest" description="Disordered" evidence="1">
    <location>
        <begin position="133"/>
        <end position="159"/>
    </location>
</feature>
<reference evidence="2" key="1">
    <citation type="submission" date="2023-10" db="EMBL/GenBank/DDBJ databases">
        <title>Genome assemblies of two species of porcelain crab, Petrolisthes cinctipes and Petrolisthes manimaculis (Anomura: Porcellanidae).</title>
        <authorList>
            <person name="Angst P."/>
        </authorList>
    </citation>
    <scope>NUCLEOTIDE SEQUENCE</scope>
    <source>
        <strain evidence="2">PB745_01</strain>
        <tissue evidence="2">Gill</tissue>
    </source>
</reference>
<dbReference type="Proteomes" id="UP001286313">
    <property type="component" value="Unassembled WGS sequence"/>
</dbReference>
<gene>
    <name evidence="2" type="ORF">Pcinc_027687</name>
</gene>
<accession>A0AAE1F3M0</accession>